<proteinExistence type="predicted"/>
<name>A0A5K0W397_9MAGN</name>
<accession>A0A5K0W397</accession>
<sequence>MVVQNLESNIPYRIR</sequence>
<dbReference type="EMBL" id="LR721774">
    <property type="protein sequence ID" value="VVV46986.1"/>
    <property type="molecule type" value="Genomic_DNA"/>
</dbReference>
<gene>
    <name evidence="1" type="ORF">NYM_LOCUS2469</name>
</gene>
<evidence type="ECO:0000313" key="1">
    <source>
        <dbReference type="EMBL" id="VVV46986.1"/>
    </source>
</evidence>
<protein>
    <submittedName>
        <fullName evidence="1">Uncharacterized protein</fullName>
    </submittedName>
</protein>
<reference evidence="1" key="1">
    <citation type="submission" date="2019-09" db="EMBL/GenBank/DDBJ databases">
        <authorList>
            <person name="Zhang L."/>
        </authorList>
    </citation>
    <scope>NUCLEOTIDE SEQUENCE</scope>
</reference>
<organism evidence="1">
    <name type="scientific">Nymphaea colorata</name>
    <name type="common">pocket water lily</name>
    <dbReference type="NCBI Taxonomy" id="210225"/>
    <lineage>
        <taxon>Eukaryota</taxon>
        <taxon>Viridiplantae</taxon>
        <taxon>Streptophyta</taxon>
        <taxon>Embryophyta</taxon>
        <taxon>Tracheophyta</taxon>
        <taxon>Spermatophyta</taxon>
        <taxon>Magnoliopsida</taxon>
        <taxon>Nymphaeales</taxon>
        <taxon>Nymphaeaceae</taxon>
        <taxon>Nymphaea</taxon>
    </lineage>
</organism>